<keyword evidence="6 10" id="KW-1133">Transmembrane helix</keyword>
<keyword evidence="4 10" id="KW-0812">Transmembrane</keyword>
<comment type="caution">
    <text evidence="11">The sequence shown here is derived from an EMBL/GenBank/DDBJ whole genome shotgun (WGS) entry which is preliminary data.</text>
</comment>
<evidence type="ECO:0000256" key="9">
    <source>
        <dbReference type="ARBA" id="ARBA00023315"/>
    </source>
</evidence>
<protein>
    <recommendedName>
        <fullName evidence="12">Phospholipid/glycerol acyltransferase domain-containing protein</fullName>
    </recommendedName>
</protein>
<evidence type="ECO:0000313" key="11">
    <source>
        <dbReference type="EMBL" id="KKL83338.1"/>
    </source>
</evidence>
<reference evidence="11" key="1">
    <citation type="journal article" date="2015" name="Nature">
        <title>Complex archaea that bridge the gap between prokaryotes and eukaryotes.</title>
        <authorList>
            <person name="Spang A."/>
            <person name="Saw J.H."/>
            <person name="Jorgensen S.L."/>
            <person name="Zaremba-Niedzwiedzka K."/>
            <person name="Martijn J."/>
            <person name="Lind A.E."/>
            <person name="van Eijk R."/>
            <person name="Schleper C."/>
            <person name="Guy L."/>
            <person name="Ettema T.J."/>
        </authorList>
    </citation>
    <scope>NUCLEOTIDE SEQUENCE</scope>
</reference>
<dbReference type="PANTHER" id="PTHR12317:SF63">
    <property type="entry name" value="DIACYLGLYCEROL O-ACYLTRANSFERASE 2"/>
    <property type="match status" value="1"/>
</dbReference>
<proteinExistence type="predicted"/>
<dbReference type="PANTHER" id="PTHR12317">
    <property type="entry name" value="DIACYLGLYCEROL O-ACYLTRANSFERASE"/>
    <property type="match status" value="1"/>
</dbReference>
<keyword evidence="8 10" id="KW-0472">Membrane</keyword>
<keyword evidence="5" id="KW-0256">Endoplasmic reticulum</keyword>
<feature type="transmembrane region" description="Helical" evidence="10">
    <location>
        <begin position="6"/>
        <end position="30"/>
    </location>
</feature>
<evidence type="ECO:0000256" key="4">
    <source>
        <dbReference type="ARBA" id="ARBA00022692"/>
    </source>
</evidence>
<dbReference type="EMBL" id="LAZR01022008">
    <property type="protein sequence ID" value="KKL83338.1"/>
    <property type="molecule type" value="Genomic_DNA"/>
</dbReference>
<sequence length="309" mass="35949">MIAFIIIGLITWLIGINNGFWIGLVVGIFYSKWSYYDNTENEGGREWESFRKLPIWNLLKWYIGFSVIYEDKSSIKKNTAYVYAISPHGILSFTHVFGFAIHGGECIHPFDNGIHPLAHNLLFMIPFWRELMLWAGSKNVTKENYKRFLSKGQCISVVPGAIREMLMTTRDKLEIYEQHSGFLRISQNMNVDVIPVLAINENKILWPIPFIFPTIRRFLLKKLEQQEERSESKIKFVKEILIILLGLLTWLASIGPFPCNLKIIVGKPIQISEQQELCDLKILFYSKLKELENLCDNDHKSCVEQIKFE</sequence>
<evidence type="ECO:0000256" key="2">
    <source>
        <dbReference type="ARBA" id="ARBA00022516"/>
    </source>
</evidence>
<keyword evidence="2" id="KW-0444">Lipid biosynthesis</keyword>
<keyword evidence="9" id="KW-0012">Acyltransferase</keyword>
<dbReference type="Pfam" id="PF03982">
    <property type="entry name" value="DAGAT"/>
    <property type="match status" value="1"/>
</dbReference>
<evidence type="ECO:0000256" key="8">
    <source>
        <dbReference type="ARBA" id="ARBA00023136"/>
    </source>
</evidence>
<gene>
    <name evidence="11" type="ORF">LCGC14_1975780</name>
</gene>
<dbReference type="GO" id="GO:0004144">
    <property type="term" value="F:diacylglycerol O-acyltransferase activity"/>
    <property type="evidence" value="ECO:0007669"/>
    <property type="project" value="TreeGrafter"/>
</dbReference>
<evidence type="ECO:0000256" key="10">
    <source>
        <dbReference type="SAM" id="Phobius"/>
    </source>
</evidence>
<evidence type="ECO:0000256" key="6">
    <source>
        <dbReference type="ARBA" id="ARBA00022989"/>
    </source>
</evidence>
<evidence type="ECO:0000256" key="3">
    <source>
        <dbReference type="ARBA" id="ARBA00022679"/>
    </source>
</evidence>
<evidence type="ECO:0008006" key="12">
    <source>
        <dbReference type="Google" id="ProtNLM"/>
    </source>
</evidence>
<dbReference type="InterPro" id="IPR007130">
    <property type="entry name" value="DAGAT"/>
</dbReference>
<name>A0A0F9FAV3_9ZZZZ</name>
<organism evidence="11">
    <name type="scientific">marine sediment metagenome</name>
    <dbReference type="NCBI Taxonomy" id="412755"/>
    <lineage>
        <taxon>unclassified sequences</taxon>
        <taxon>metagenomes</taxon>
        <taxon>ecological metagenomes</taxon>
    </lineage>
</organism>
<evidence type="ECO:0000256" key="1">
    <source>
        <dbReference type="ARBA" id="ARBA00004477"/>
    </source>
</evidence>
<dbReference type="GO" id="GO:0019432">
    <property type="term" value="P:triglyceride biosynthetic process"/>
    <property type="evidence" value="ECO:0007669"/>
    <property type="project" value="TreeGrafter"/>
</dbReference>
<keyword evidence="7" id="KW-0443">Lipid metabolism</keyword>
<evidence type="ECO:0000256" key="7">
    <source>
        <dbReference type="ARBA" id="ARBA00023098"/>
    </source>
</evidence>
<dbReference type="AlphaFoldDB" id="A0A0F9FAV3"/>
<accession>A0A0F9FAV3</accession>
<evidence type="ECO:0000256" key="5">
    <source>
        <dbReference type="ARBA" id="ARBA00022824"/>
    </source>
</evidence>
<keyword evidence="3" id="KW-0808">Transferase</keyword>
<dbReference type="GO" id="GO:0005789">
    <property type="term" value="C:endoplasmic reticulum membrane"/>
    <property type="evidence" value="ECO:0007669"/>
    <property type="project" value="UniProtKB-SubCell"/>
</dbReference>
<comment type="subcellular location">
    <subcellularLocation>
        <location evidence="1">Endoplasmic reticulum membrane</location>
        <topology evidence="1">Multi-pass membrane protein</topology>
    </subcellularLocation>
</comment>